<sequence>MGCFVFARVASNANTWEDEADVIQAWKTAGVSVSPGKGYHVPENSKGWARINFALAPMDLA</sequence>
<dbReference type="Proteomes" id="UP000054516">
    <property type="component" value="Unassembled WGS sequence"/>
</dbReference>
<dbReference type="STRING" id="77044.A0A1S8A7J2"/>
<dbReference type="OrthoDB" id="7042322at2759"/>
<accession>A0A1S8A7J2</accession>
<keyword evidence="2" id="KW-1185">Reference proteome</keyword>
<dbReference type="SUPFAM" id="SSF53383">
    <property type="entry name" value="PLP-dependent transferases"/>
    <property type="match status" value="1"/>
</dbReference>
<dbReference type="EMBL" id="DF977464">
    <property type="protein sequence ID" value="GAW26027.1"/>
    <property type="molecule type" value="Genomic_DNA"/>
</dbReference>
<dbReference type="Gene3D" id="3.90.1150.10">
    <property type="entry name" value="Aspartate Aminotransferase, domain 1"/>
    <property type="match status" value="1"/>
</dbReference>
<reference evidence="1" key="1">
    <citation type="submission" date="2016-03" db="EMBL/GenBank/DDBJ databases">
        <title>Draft genome sequence of Rosellinia necatrix.</title>
        <authorList>
            <person name="Kanematsu S."/>
        </authorList>
    </citation>
    <scope>NUCLEOTIDE SEQUENCE [LARGE SCALE GENOMIC DNA]</scope>
    <source>
        <strain evidence="1">W97</strain>
    </source>
</reference>
<name>A0A1S8A7J2_ROSNE</name>
<dbReference type="AlphaFoldDB" id="A0A1S8A7J2"/>
<evidence type="ECO:0000313" key="2">
    <source>
        <dbReference type="Proteomes" id="UP000054516"/>
    </source>
</evidence>
<gene>
    <name evidence="1" type="ORF">SAMD00023353_1901020</name>
</gene>
<organism evidence="1">
    <name type="scientific">Rosellinia necatrix</name>
    <name type="common">White root-rot fungus</name>
    <dbReference type="NCBI Taxonomy" id="77044"/>
    <lineage>
        <taxon>Eukaryota</taxon>
        <taxon>Fungi</taxon>
        <taxon>Dikarya</taxon>
        <taxon>Ascomycota</taxon>
        <taxon>Pezizomycotina</taxon>
        <taxon>Sordariomycetes</taxon>
        <taxon>Xylariomycetidae</taxon>
        <taxon>Xylariales</taxon>
        <taxon>Xylariaceae</taxon>
        <taxon>Rosellinia</taxon>
    </lineage>
</organism>
<protein>
    <submittedName>
        <fullName evidence="1">Putative 1-aminocyclopropane-1-carboxylate synthase</fullName>
    </submittedName>
</protein>
<dbReference type="InterPro" id="IPR015422">
    <property type="entry name" value="PyrdxlP-dep_Trfase_small"/>
</dbReference>
<evidence type="ECO:0000313" key="1">
    <source>
        <dbReference type="EMBL" id="GAW26027.1"/>
    </source>
</evidence>
<proteinExistence type="predicted"/>
<dbReference type="InterPro" id="IPR015424">
    <property type="entry name" value="PyrdxlP-dep_Trfase"/>
</dbReference>